<dbReference type="InterPro" id="IPR025833">
    <property type="entry name" value="GDYXXLXY"/>
</dbReference>
<name>A0A2H0TRJ2_9BACT</name>
<reference evidence="2" key="1">
    <citation type="submission" date="2017-09" db="EMBL/GenBank/DDBJ databases">
        <title>Depth-based differentiation of microbial function through sediment-hosted aquifers and enrichment of novel symbionts in the deep terrestrial subsurface.</title>
        <authorList>
            <person name="Probst A.J."/>
            <person name="Ladd B."/>
            <person name="Jarett J.K."/>
            <person name="Geller-Mcgrath D.E."/>
            <person name="Sieber C.M.K."/>
            <person name="Emerson J.B."/>
            <person name="Anantharaman K."/>
            <person name="Thomas B.C."/>
            <person name="Malmstrom R."/>
            <person name="Stieglmeier M."/>
            <person name="Klingl A."/>
            <person name="Woyke T."/>
            <person name="Ryan C.M."/>
            <person name="Banfield J.F."/>
        </authorList>
    </citation>
    <scope>NUCLEOTIDE SEQUENCE [LARGE SCALE GENOMIC DNA]</scope>
</reference>
<dbReference type="AlphaFoldDB" id="A0A2H0TRJ2"/>
<evidence type="ECO:0000313" key="1">
    <source>
        <dbReference type="EMBL" id="PIR74793.1"/>
    </source>
</evidence>
<evidence type="ECO:0008006" key="3">
    <source>
        <dbReference type="Google" id="ProtNLM"/>
    </source>
</evidence>
<dbReference type="Proteomes" id="UP000230154">
    <property type="component" value="Unassembled WGS sequence"/>
</dbReference>
<gene>
    <name evidence="1" type="ORF">COU35_00615</name>
</gene>
<protein>
    <recommendedName>
        <fullName evidence="3">GDYXXLXY domain-containing protein</fullName>
    </recommendedName>
</protein>
<sequence length="94" mass="10570">MISKQNKFIAAIALQVVILLVIILFKASVAISGTEVLLKIKPVDPRDLLRGDYITFQYDISDLNFNQVYGMDIENGQTVYAVLEPGEKYASVRY</sequence>
<evidence type="ECO:0000313" key="2">
    <source>
        <dbReference type="Proteomes" id="UP000230154"/>
    </source>
</evidence>
<feature type="non-terminal residue" evidence="1">
    <location>
        <position position="94"/>
    </location>
</feature>
<dbReference type="EMBL" id="PFCB01000005">
    <property type="protein sequence ID" value="PIR74793.1"/>
    <property type="molecule type" value="Genomic_DNA"/>
</dbReference>
<organism evidence="1 2">
    <name type="scientific">Candidatus Magasanikbacteria bacterium CG10_big_fil_rev_8_21_14_0_10_47_10</name>
    <dbReference type="NCBI Taxonomy" id="1974652"/>
    <lineage>
        <taxon>Bacteria</taxon>
        <taxon>Candidatus Magasanikiibacteriota</taxon>
    </lineage>
</organism>
<dbReference type="Pfam" id="PF14345">
    <property type="entry name" value="GDYXXLXY"/>
    <property type="match status" value="1"/>
</dbReference>
<proteinExistence type="predicted"/>
<accession>A0A2H0TRJ2</accession>
<comment type="caution">
    <text evidence="1">The sequence shown here is derived from an EMBL/GenBank/DDBJ whole genome shotgun (WGS) entry which is preliminary data.</text>
</comment>